<dbReference type="Pfam" id="PF08550">
    <property type="entry name" value="GATA_AreA"/>
    <property type="match status" value="1"/>
</dbReference>
<dbReference type="PANTHER" id="PTHR28014">
    <property type="entry name" value="NEGATIVE REGULATOR OF RAS-CAMP PATHWAY"/>
    <property type="match status" value="1"/>
</dbReference>
<reference evidence="2 3" key="1">
    <citation type="submission" date="2016-07" db="EMBL/GenBank/DDBJ databases">
        <title>Pervasive Adenine N6-methylation of Active Genes in Fungi.</title>
        <authorList>
            <consortium name="DOE Joint Genome Institute"/>
            <person name="Mondo S.J."/>
            <person name="Dannebaum R.O."/>
            <person name="Kuo R.C."/>
            <person name="Labutti K."/>
            <person name="Haridas S."/>
            <person name="Kuo A."/>
            <person name="Salamov A."/>
            <person name="Ahrendt S.R."/>
            <person name="Lipzen A."/>
            <person name="Sullivan W."/>
            <person name="Andreopoulos W.B."/>
            <person name="Clum A."/>
            <person name="Lindquist E."/>
            <person name="Daum C."/>
            <person name="Ramamoorthy G.K."/>
            <person name="Gryganskyi A."/>
            <person name="Culley D."/>
            <person name="Magnuson J.K."/>
            <person name="James T.Y."/>
            <person name="O'Malley M.A."/>
            <person name="Stajich J.E."/>
            <person name="Spatafora J.W."/>
            <person name="Visel A."/>
            <person name="Grigoriev I.V."/>
        </authorList>
    </citation>
    <scope>NUCLEOTIDE SEQUENCE [LARGE SCALE GENOMIC DNA]</scope>
    <source>
        <strain evidence="2 3">CBS 931.73</strain>
    </source>
</reference>
<name>A0A1Y1Y7U7_9FUNG</name>
<evidence type="ECO:0000259" key="1">
    <source>
        <dbReference type="Pfam" id="PF08550"/>
    </source>
</evidence>
<evidence type="ECO:0000313" key="3">
    <source>
        <dbReference type="Proteomes" id="UP000193498"/>
    </source>
</evidence>
<accession>A0A1Y1Y7U7</accession>
<gene>
    <name evidence="2" type="ORF">K493DRAFT_302541</name>
</gene>
<dbReference type="AlphaFoldDB" id="A0A1Y1Y7U7"/>
<evidence type="ECO:0000313" key="2">
    <source>
        <dbReference type="EMBL" id="ORX93654.1"/>
    </source>
</evidence>
<feature type="domain" description="Nitrogen regulatory protein areA GATA-like" evidence="1">
    <location>
        <begin position="31"/>
        <end position="58"/>
    </location>
</feature>
<dbReference type="GO" id="GO:0000122">
    <property type="term" value="P:negative regulation of transcription by RNA polymerase II"/>
    <property type="evidence" value="ECO:0007669"/>
    <property type="project" value="TreeGrafter"/>
</dbReference>
<dbReference type="STRING" id="1314790.A0A1Y1Y7U7"/>
<dbReference type="GO" id="GO:0005737">
    <property type="term" value="C:cytoplasm"/>
    <property type="evidence" value="ECO:0007669"/>
    <property type="project" value="TreeGrafter"/>
</dbReference>
<comment type="caution">
    <text evidence="2">The sequence shown here is derived from an EMBL/GenBank/DDBJ whole genome shotgun (WGS) entry which is preliminary data.</text>
</comment>
<dbReference type="OrthoDB" id="515401at2759"/>
<protein>
    <submittedName>
        <fullName evidence="2">DUF1752-domain-containing protein</fullName>
    </submittedName>
</protein>
<proteinExistence type="predicted"/>
<keyword evidence="3" id="KW-1185">Reference proteome</keyword>
<dbReference type="InterPro" id="IPR053043">
    <property type="entry name" value="Ras-cAMP_regulatory"/>
</dbReference>
<dbReference type="InterPro" id="IPR013860">
    <property type="entry name" value="AreA_GATA"/>
</dbReference>
<dbReference type="Proteomes" id="UP000193498">
    <property type="component" value="Unassembled WGS sequence"/>
</dbReference>
<dbReference type="PANTHER" id="PTHR28014:SF1">
    <property type="entry name" value="NEGATIVE REGULATOR OF RAS-CAMP PATHWAY"/>
    <property type="match status" value="1"/>
</dbReference>
<sequence length="375" mass="42121">MPTILSEPVLTLALDNLHKLRDIDCDNLCSMWAVFTKCKENLLNGQRLENLSWRLWFRQASSERKLAPRASAEVGELPHEINPESCGKFVPMSGSDLAKTFSSLPRQLSSTSIHKLINTISPNPEIAENASMPLTDLSIMDEALPASDVDTLCNTFEEVPSQEVGIAIQDMNRDRTPDVLSKRKIFFLAESLEDEKCRGHVFEKSKNSQTVMDLQALARFPRDNSLEFSESNGSESTLDDEDWESIASSYQSTPANSNDCAFEKISVSKHSSQCEQPKTSLLSTLFQKRTPTSIPYSKPSVFKGLCTLNTPPEKEDDDDSLAKELSSSLHQNVLWQRQQHEHFCRPFHKEPSMTSLATKCEYHFATSPGYYGSGW</sequence>
<organism evidence="2 3">
    <name type="scientific">Basidiobolus meristosporus CBS 931.73</name>
    <dbReference type="NCBI Taxonomy" id="1314790"/>
    <lineage>
        <taxon>Eukaryota</taxon>
        <taxon>Fungi</taxon>
        <taxon>Fungi incertae sedis</taxon>
        <taxon>Zoopagomycota</taxon>
        <taxon>Entomophthoromycotina</taxon>
        <taxon>Basidiobolomycetes</taxon>
        <taxon>Basidiobolales</taxon>
        <taxon>Basidiobolaceae</taxon>
        <taxon>Basidiobolus</taxon>
    </lineage>
</organism>
<dbReference type="GO" id="GO:0006808">
    <property type="term" value="P:regulation of nitrogen utilization"/>
    <property type="evidence" value="ECO:0007669"/>
    <property type="project" value="TreeGrafter"/>
</dbReference>
<dbReference type="GO" id="GO:0031930">
    <property type="term" value="P:mitochondria-nucleus signaling pathway"/>
    <property type="evidence" value="ECO:0007669"/>
    <property type="project" value="TreeGrafter"/>
</dbReference>
<dbReference type="InParanoid" id="A0A1Y1Y7U7"/>
<dbReference type="EMBL" id="MCFE01000228">
    <property type="protein sequence ID" value="ORX93654.1"/>
    <property type="molecule type" value="Genomic_DNA"/>
</dbReference>